<organism evidence="4 5">
    <name type="scientific">Amycolatopsis coloradensis</name>
    <dbReference type="NCBI Taxonomy" id="76021"/>
    <lineage>
        <taxon>Bacteria</taxon>
        <taxon>Bacillati</taxon>
        <taxon>Actinomycetota</taxon>
        <taxon>Actinomycetes</taxon>
        <taxon>Pseudonocardiales</taxon>
        <taxon>Pseudonocardiaceae</taxon>
        <taxon>Amycolatopsis</taxon>
    </lineage>
</organism>
<dbReference type="GO" id="GO:0016787">
    <property type="term" value="F:hydrolase activity"/>
    <property type="evidence" value="ECO:0007669"/>
    <property type="project" value="UniProtKB-KW"/>
</dbReference>
<dbReference type="Pfam" id="PF00293">
    <property type="entry name" value="NUDIX"/>
    <property type="match status" value="1"/>
</dbReference>
<dbReference type="RefSeq" id="WP_076159336.1">
    <property type="nucleotide sequence ID" value="NZ_JBEZVB010000001.1"/>
</dbReference>
<evidence type="ECO:0000313" key="5">
    <source>
        <dbReference type="Proteomes" id="UP000187486"/>
    </source>
</evidence>
<dbReference type="InterPro" id="IPR000086">
    <property type="entry name" value="NUDIX_hydrolase_dom"/>
</dbReference>
<dbReference type="OrthoDB" id="67499at2"/>
<dbReference type="Proteomes" id="UP000187486">
    <property type="component" value="Unassembled WGS sequence"/>
</dbReference>
<feature type="domain" description="Nudix hydrolase" evidence="3">
    <location>
        <begin position="1"/>
        <end position="128"/>
    </location>
</feature>
<dbReference type="PROSITE" id="PS00893">
    <property type="entry name" value="NUDIX_BOX"/>
    <property type="match status" value="1"/>
</dbReference>
<evidence type="ECO:0000313" key="4">
    <source>
        <dbReference type="EMBL" id="OLZ53484.1"/>
    </source>
</evidence>
<sequence length="130" mass="14260">MIDKIAWLLLRDGRILSTRSRGKSVFYLPGGKREAGESDAETLIREIREELTVEIAPASITPAGVFEAQADGRASGTVVRMTCYTAEFAGTLAASSEIDEVAWLGYADRDRVSAVDKIIFDHLRETGLLR</sequence>
<dbReference type="Gene3D" id="3.90.79.10">
    <property type="entry name" value="Nucleoside Triphosphate Pyrophosphohydrolase"/>
    <property type="match status" value="1"/>
</dbReference>
<dbReference type="InterPro" id="IPR020084">
    <property type="entry name" value="NUDIX_hydrolase_CS"/>
</dbReference>
<dbReference type="SUPFAM" id="SSF55811">
    <property type="entry name" value="Nudix"/>
    <property type="match status" value="1"/>
</dbReference>
<dbReference type="EMBL" id="MQUQ01000005">
    <property type="protein sequence ID" value="OLZ53484.1"/>
    <property type="molecule type" value="Genomic_DNA"/>
</dbReference>
<dbReference type="PANTHER" id="PTHR43736:SF1">
    <property type="entry name" value="DIHYDRONEOPTERIN TRIPHOSPHATE DIPHOSPHATASE"/>
    <property type="match status" value="1"/>
</dbReference>
<proteinExistence type="inferred from homology"/>
<evidence type="ECO:0000256" key="1">
    <source>
        <dbReference type="ARBA" id="ARBA00005582"/>
    </source>
</evidence>
<name>A0A1R0KWS1_9PSEU</name>
<accession>A0A1R0KWS1</accession>
<dbReference type="PROSITE" id="PS51462">
    <property type="entry name" value="NUDIX"/>
    <property type="match status" value="1"/>
</dbReference>
<dbReference type="InterPro" id="IPR015797">
    <property type="entry name" value="NUDIX_hydrolase-like_dom_sf"/>
</dbReference>
<keyword evidence="2" id="KW-0378">Hydrolase</keyword>
<reference evidence="4 5" key="1">
    <citation type="submission" date="2016-01" db="EMBL/GenBank/DDBJ databases">
        <title>Amycolatopsis coloradensis genome sequencing and assembly.</title>
        <authorList>
            <person name="Mayilraj S."/>
        </authorList>
    </citation>
    <scope>NUCLEOTIDE SEQUENCE [LARGE SCALE GENOMIC DNA]</scope>
    <source>
        <strain evidence="4 5">DSM 44225</strain>
    </source>
</reference>
<keyword evidence="5" id="KW-1185">Reference proteome</keyword>
<dbReference type="CDD" id="cd04690">
    <property type="entry name" value="NUDIX_Hydrolase"/>
    <property type="match status" value="1"/>
</dbReference>
<dbReference type="STRING" id="76021.BS329_11920"/>
<gene>
    <name evidence="4" type="ORF">BS329_11920</name>
</gene>
<dbReference type="PANTHER" id="PTHR43736">
    <property type="entry name" value="ADP-RIBOSE PYROPHOSPHATASE"/>
    <property type="match status" value="1"/>
</dbReference>
<protein>
    <submittedName>
        <fullName evidence="4">DNA mismatch repair protein MutT</fullName>
    </submittedName>
</protein>
<comment type="similarity">
    <text evidence="1">Belongs to the Nudix hydrolase family.</text>
</comment>
<dbReference type="AlphaFoldDB" id="A0A1R0KWS1"/>
<evidence type="ECO:0000256" key="2">
    <source>
        <dbReference type="ARBA" id="ARBA00022801"/>
    </source>
</evidence>
<evidence type="ECO:0000259" key="3">
    <source>
        <dbReference type="PROSITE" id="PS51462"/>
    </source>
</evidence>
<comment type="caution">
    <text evidence="4">The sequence shown here is derived from an EMBL/GenBank/DDBJ whole genome shotgun (WGS) entry which is preliminary data.</text>
</comment>